<name>A0A1L9T236_9EURO</name>
<dbReference type="PROSITE" id="PS51085">
    <property type="entry name" value="2FE2S_FER_2"/>
    <property type="match status" value="1"/>
</dbReference>
<dbReference type="GO" id="GO:0020037">
    <property type="term" value="F:heme binding"/>
    <property type="evidence" value="ECO:0007669"/>
    <property type="project" value="InterPro"/>
</dbReference>
<evidence type="ECO:0000313" key="9">
    <source>
        <dbReference type="EMBL" id="OJJ53478.1"/>
    </source>
</evidence>
<evidence type="ECO:0000256" key="4">
    <source>
        <dbReference type="ARBA" id="ARBA00023002"/>
    </source>
</evidence>
<dbReference type="PROSITE" id="PS00197">
    <property type="entry name" value="2FE2S_FER_1"/>
    <property type="match status" value="1"/>
</dbReference>
<evidence type="ECO:0000259" key="8">
    <source>
        <dbReference type="PROSITE" id="PS51384"/>
    </source>
</evidence>
<dbReference type="InterPro" id="IPR006058">
    <property type="entry name" value="2Fe2S_fd_BS"/>
</dbReference>
<gene>
    <name evidence="9" type="ORF">ASPSYDRAFT_82396</name>
</gene>
<keyword evidence="2" id="KW-0001">2Fe-2S</keyword>
<dbReference type="GO" id="GO:0016705">
    <property type="term" value="F:oxidoreductase activity, acting on paired donors, with incorporation or reduction of molecular oxygen"/>
    <property type="evidence" value="ECO:0007669"/>
    <property type="project" value="InterPro"/>
</dbReference>
<evidence type="ECO:0008006" key="11">
    <source>
        <dbReference type="Google" id="ProtNLM"/>
    </source>
</evidence>
<dbReference type="InterPro" id="IPR039261">
    <property type="entry name" value="FNR_nucleotide-bd"/>
</dbReference>
<dbReference type="PROSITE" id="PS00086">
    <property type="entry name" value="CYTOCHROME_P450"/>
    <property type="match status" value="1"/>
</dbReference>
<dbReference type="InterPro" id="IPR001041">
    <property type="entry name" value="2Fe-2S_ferredoxin-type"/>
</dbReference>
<dbReference type="Gene3D" id="1.10.630.10">
    <property type="entry name" value="Cytochrome P450"/>
    <property type="match status" value="1"/>
</dbReference>
<comment type="similarity">
    <text evidence="1">Belongs to the cytochrome P450 family.</text>
</comment>
<dbReference type="InterPro" id="IPR036396">
    <property type="entry name" value="Cyt_P450_sf"/>
</dbReference>
<evidence type="ECO:0000256" key="1">
    <source>
        <dbReference type="ARBA" id="ARBA00010617"/>
    </source>
</evidence>
<feature type="domain" description="2Fe-2S ferredoxin-type" evidence="7">
    <location>
        <begin position="623"/>
        <end position="711"/>
    </location>
</feature>
<evidence type="ECO:0000256" key="3">
    <source>
        <dbReference type="ARBA" id="ARBA00022723"/>
    </source>
</evidence>
<keyword evidence="5" id="KW-0408">Iron</keyword>
<dbReference type="SUPFAM" id="SSF54292">
    <property type="entry name" value="2Fe-2S ferredoxin-like"/>
    <property type="match status" value="1"/>
</dbReference>
<dbReference type="PROSITE" id="PS51384">
    <property type="entry name" value="FAD_FR"/>
    <property type="match status" value="1"/>
</dbReference>
<dbReference type="Gene3D" id="3.10.20.30">
    <property type="match status" value="1"/>
</dbReference>
<dbReference type="GO" id="GO:0004497">
    <property type="term" value="F:monooxygenase activity"/>
    <property type="evidence" value="ECO:0007669"/>
    <property type="project" value="InterPro"/>
</dbReference>
<keyword evidence="6" id="KW-0411">Iron-sulfur</keyword>
<dbReference type="InterPro" id="IPR012675">
    <property type="entry name" value="Beta-grasp_dom_sf"/>
</dbReference>
<keyword evidence="3" id="KW-0479">Metal-binding</keyword>
<dbReference type="Gene3D" id="3.40.50.80">
    <property type="entry name" value="Nucleotide-binding domain of ferredoxin-NADP reductase (FNR) module"/>
    <property type="match status" value="1"/>
</dbReference>
<dbReference type="AlphaFoldDB" id="A0A1L9T236"/>
<dbReference type="PRINTS" id="PR00359">
    <property type="entry name" value="BP450"/>
</dbReference>
<reference evidence="10" key="1">
    <citation type="journal article" date="2017" name="Genome Biol.">
        <title>Comparative genomics reveals high biological diversity and specific adaptations in the industrially and medically important fungal genus Aspergillus.</title>
        <authorList>
            <person name="de Vries R.P."/>
            <person name="Riley R."/>
            <person name="Wiebenga A."/>
            <person name="Aguilar-Osorio G."/>
            <person name="Amillis S."/>
            <person name="Uchima C.A."/>
            <person name="Anderluh G."/>
            <person name="Asadollahi M."/>
            <person name="Askin M."/>
            <person name="Barry K."/>
            <person name="Battaglia E."/>
            <person name="Bayram O."/>
            <person name="Benocci T."/>
            <person name="Braus-Stromeyer S.A."/>
            <person name="Caldana C."/>
            <person name="Canovas D."/>
            <person name="Cerqueira G.C."/>
            <person name="Chen F."/>
            <person name="Chen W."/>
            <person name="Choi C."/>
            <person name="Clum A."/>
            <person name="Dos Santos R.A."/>
            <person name="Damasio A.R."/>
            <person name="Diallinas G."/>
            <person name="Emri T."/>
            <person name="Fekete E."/>
            <person name="Flipphi M."/>
            <person name="Freyberg S."/>
            <person name="Gallo A."/>
            <person name="Gournas C."/>
            <person name="Habgood R."/>
            <person name="Hainaut M."/>
            <person name="Harispe M.L."/>
            <person name="Henrissat B."/>
            <person name="Hilden K.S."/>
            <person name="Hope R."/>
            <person name="Hossain A."/>
            <person name="Karabika E."/>
            <person name="Karaffa L."/>
            <person name="Karanyi Z."/>
            <person name="Krasevec N."/>
            <person name="Kuo A."/>
            <person name="Kusch H."/>
            <person name="LaButti K."/>
            <person name="Lagendijk E.L."/>
            <person name="Lapidus A."/>
            <person name="Levasseur A."/>
            <person name="Lindquist E."/>
            <person name="Lipzen A."/>
            <person name="Logrieco A.F."/>
            <person name="MacCabe A."/>
            <person name="Maekelae M.R."/>
            <person name="Malavazi I."/>
            <person name="Melin P."/>
            <person name="Meyer V."/>
            <person name="Mielnichuk N."/>
            <person name="Miskei M."/>
            <person name="Molnar A.P."/>
            <person name="Mule G."/>
            <person name="Ngan C.Y."/>
            <person name="Orejas M."/>
            <person name="Orosz E."/>
            <person name="Ouedraogo J.P."/>
            <person name="Overkamp K.M."/>
            <person name="Park H.-S."/>
            <person name="Perrone G."/>
            <person name="Piumi F."/>
            <person name="Punt P.J."/>
            <person name="Ram A.F."/>
            <person name="Ramon A."/>
            <person name="Rauscher S."/>
            <person name="Record E."/>
            <person name="Riano-Pachon D.M."/>
            <person name="Robert V."/>
            <person name="Roehrig J."/>
            <person name="Ruller R."/>
            <person name="Salamov A."/>
            <person name="Salih N.S."/>
            <person name="Samson R.A."/>
            <person name="Sandor E."/>
            <person name="Sanguinetti M."/>
            <person name="Schuetze T."/>
            <person name="Sepcic K."/>
            <person name="Shelest E."/>
            <person name="Sherlock G."/>
            <person name="Sophianopoulou V."/>
            <person name="Squina F.M."/>
            <person name="Sun H."/>
            <person name="Susca A."/>
            <person name="Todd R.B."/>
            <person name="Tsang A."/>
            <person name="Unkles S.E."/>
            <person name="van de Wiele N."/>
            <person name="van Rossen-Uffink D."/>
            <person name="Oliveira J.V."/>
            <person name="Vesth T.C."/>
            <person name="Visser J."/>
            <person name="Yu J.-H."/>
            <person name="Zhou M."/>
            <person name="Andersen M.R."/>
            <person name="Archer D.B."/>
            <person name="Baker S.E."/>
            <person name="Benoit I."/>
            <person name="Brakhage A.A."/>
            <person name="Braus G.H."/>
            <person name="Fischer R."/>
            <person name="Frisvad J.C."/>
            <person name="Goldman G.H."/>
            <person name="Houbraken J."/>
            <person name="Oakley B."/>
            <person name="Pocsi I."/>
            <person name="Scazzocchio C."/>
            <person name="Seiboth B."/>
            <person name="vanKuyk P.A."/>
            <person name="Wortman J."/>
            <person name="Dyer P.S."/>
            <person name="Grigoriev I.V."/>
        </authorList>
    </citation>
    <scope>NUCLEOTIDE SEQUENCE [LARGE SCALE GENOMIC DNA]</scope>
    <source>
        <strain evidence="10">CBS 593.65</strain>
    </source>
</reference>
<dbReference type="Gene3D" id="2.40.30.10">
    <property type="entry name" value="Translation factors"/>
    <property type="match status" value="1"/>
</dbReference>
<organism evidence="9 10">
    <name type="scientific">Aspergillus sydowii CBS 593.65</name>
    <dbReference type="NCBI Taxonomy" id="1036612"/>
    <lineage>
        <taxon>Eukaryota</taxon>
        <taxon>Fungi</taxon>
        <taxon>Dikarya</taxon>
        <taxon>Ascomycota</taxon>
        <taxon>Pezizomycotina</taxon>
        <taxon>Eurotiomycetes</taxon>
        <taxon>Eurotiomycetidae</taxon>
        <taxon>Eurotiales</taxon>
        <taxon>Aspergillaceae</taxon>
        <taxon>Aspergillus</taxon>
        <taxon>Aspergillus subgen. Nidulantes</taxon>
    </lineage>
</organism>
<dbReference type="SUPFAM" id="SSF52343">
    <property type="entry name" value="Ferredoxin reductase-like, C-terminal NADP-linked domain"/>
    <property type="match status" value="1"/>
</dbReference>
<dbReference type="GO" id="GO:0051537">
    <property type="term" value="F:2 iron, 2 sulfur cluster binding"/>
    <property type="evidence" value="ECO:0007669"/>
    <property type="project" value="UniProtKB-KW"/>
</dbReference>
<accession>A0A1L9T236</accession>
<dbReference type="SUPFAM" id="SSF63380">
    <property type="entry name" value="Riboflavin synthase domain-like"/>
    <property type="match status" value="1"/>
</dbReference>
<dbReference type="GeneID" id="63767220"/>
<dbReference type="InterPro" id="IPR002397">
    <property type="entry name" value="Cyt_P450_B"/>
</dbReference>
<dbReference type="RefSeq" id="XP_040697284.1">
    <property type="nucleotide sequence ID" value="XM_040851147.1"/>
</dbReference>
<dbReference type="Pfam" id="PF00067">
    <property type="entry name" value="p450"/>
    <property type="match status" value="1"/>
</dbReference>
<dbReference type="GO" id="GO:0005506">
    <property type="term" value="F:iron ion binding"/>
    <property type="evidence" value="ECO:0007669"/>
    <property type="project" value="InterPro"/>
</dbReference>
<keyword evidence="10" id="KW-1185">Reference proteome</keyword>
<feature type="domain" description="FAD-binding FR-type" evidence="8">
    <location>
        <begin position="400"/>
        <end position="501"/>
    </location>
</feature>
<evidence type="ECO:0000256" key="6">
    <source>
        <dbReference type="ARBA" id="ARBA00023014"/>
    </source>
</evidence>
<dbReference type="InterPro" id="IPR036010">
    <property type="entry name" value="2Fe-2S_ferredoxin-like_sf"/>
</dbReference>
<dbReference type="InterPro" id="IPR017927">
    <property type="entry name" value="FAD-bd_FR_type"/>
</dbReference>
<evidence type="ECO:0000256" key="5">
    <source>
        <dbReference type="ARBA" id="ARBA00023004"/>
    </source>
</evidence>
<dbReference type="SUPFAM" id="SSF48264">
    <property type="entry name" value="Cytochrome P450"/>
    <property type="match status" value="1"/>
</dbReference>
<keyword evidence="4" id="KW-0560">Oxidoreductase</keyword>
<dbReference type="PANTHER" id="PTHR46696">
    <property type="entry name" value="P450, PUTATIVE (EUROFUNG)-RELATED"/>
    <property type="match status" value="1"/>
</dbReference>
<dbReference type="Proteomes" id="UP000184356">
    <property type="component" value="Unassembled WGS sequence"/>
</dbReference>
<dbReference type="OrthoDB" id="4469237at2759"/>
<dbReference type="InterPro" id="IPR017938">
    <property type="entry name" value="Riboflavin_synthase-like_b-brl"/>
</dbReference>
<protein>
    <recommendedName>
        <fullName evidence="11">FAD-binding FR-type domain-containing protein</fullName>
    </recommendedName>
</protein>
<sequence>MTTTTAATQTCPFTNPQTLFTDLKHQRDRFSIEYSPALNAHIVTKYNEILSILSESETFTSKHATVPPFPPPIKHLSANHNPDHDRLRVAVSGFFIPRKLERFRPLMGELAHGLVNGLVGDGQVDIKSAFALPLPLKLIVAIAGLDRNRWEWIGRCLALFGGITARQGDENESIETQVQDVLDLHDYIQERNYDRRDDLISYIWDQRDSGVQMTDFEHLSMIPGLLLAGHETTTSVLSMGLSHLLHNAIEELLRYESAITGMFRLVQKETKVGAYTLNPGDRVFLAYSSGSRDESIFECPEKLQLQRNFSTQHLGFGRGIHACLGAPLARLLLKVEFGILRERLPNLRHATPYEDIVYEKVGPSRGVERVLVAWDPPKDPWVRTLQVETASSKQNTSAGRETIQAVVEQLSFLAEEILEVTLSSKSVTLMPPWEPGSHIDILSEHGYRQYSLCSDPEDRGHWKISILREDTGSGGSKWFHENLRKGAEVTVRTPRNHFRVKKSNRYVFIAGGIGITPLKPMLAQAKRQGTSYSLIYLGRSRETMAYLDELARNHPVDIWAGDEGNRFDLEGFAREQDETVQVYCCGPERLLSSLEEACKLNPLIELHVERFQGLSSQFFLPNRSFDVVLNRSGRTMTVDPERTLLETLNANGCGIMSTCSKGTCGTCEVSVLEGIPEHRDTVLSLEEKGENRVMMPCVSRSASERLVLDLW</sequence>
<dbReference type="Pfam" id="PF00111">
    <property type="entry name" value="Fer2"/>
    <property type="match status" value="1"/>
</dbReference>
<dbReference type="InterPro" id="IPR017972">
    <property type="entry name" value="Cyt_P450_CS"/>
</dbReference>
<proteinExistence type="inferred from homology"/>
<evidence type="ECO:0000256" key="2">
    <source>
        <dbReference type="ARBA" id="ARBA00022714"/>
    </source>
</evidence>
<evidence type="ECO:0000313" key="10">
    <source>
        <dbReference type="Proteomes" id="UP000184356"/>
    </source>
</evidence>
<dbReference type="PANTHER" id="PTHR46696:SF6">
    <property type="entry name" value="P450, PUTATIVE (EUROFUNG)-RELATED"/>
    <property type="match status" value="1"/>
</dbReference>
<dbReference type="VEuPathDB" id="FungiDB:ASPSYDRAFT_82396"/>
<dbReference type="InterPro" id="IPR001128">
    <property type="entry name" value="Cyt_P450"/>
</dbReference>
<dbReference type="CDD" id="cd06185">
    <property type="entry name" value="PDR_like"/>
    <property type="match status" value="1"/>
</dbReference>
<dbReference type="PRINTS" id="PR00385">
    <property type="entry name" value="P450"/>
</dbReference>
<evidence type="ECO:0000259" key="7">
    <source>
        <dbReference type="PROSITE" id="PS51085"/>
    </source>
</evidence>
<dbReference type="EMBL" id="KV878597">
    <property type="protein sequence ID" value="OJJ53478.1"/>
    <property type="molecule type" value="Genomic_DNA"/>
</dbReference>
<dbReference type="CDD" id="cd00207">
    <property type="entry name" value="fer2"/>
    <property type="match status" value="1"/>
</dbReference>
<dbReference type="STRING" id="1036612.A0A1L9T236"/>